<dbReference type="Proteomes" id="UP001626550">
    <property type="component" value="Unassembled WGS sequence"/>
</dbReference>
<gene>
    <name evidence="2" type="ORF">Ciccas_000948</name>
</gene>
<name>A0ABD2QLI0_9PLAT</name>
<dbReference type="EMBL" id="JBJKFK010000056">
    <property type="protein sequence ID" value="KAL3320388.1"/>
    <property type="molecule type" value="Genomic_DNA"/>
</dbReference>
<feature type="compositionally biased region" description="Polar residues" evidence="1">
    <location>
        <begin position="92"/>
        <end position="108"/>
    </location>
</feature>
<keyword evidence="3" id="KW-1185">Reference proteome</keyword>
<sequence>MEDKNYLISEQTYKRLLNLNSDQSYSCSGPPNRLSCIIEKGDTDNEEMSASSSTNSSPSKSCPSLNKVMQNFAGTPVAKTVQVAAEIAESTVLLSSSSPWQSDNSVSSDVGAGDRLNSDQALSFAKQSTRSSANESQHEPMNGYCVNMLGGPQTGPEQSGSIDVLKQHALQSTVLMMCSFS</sequence>
<feature type="region of interest" description="Disordered" evidence="1">
    <location>
        <begin position="44"/>
        <end position="63"/>
    </location>
</feature>
<evidence type="ECO:0000256" key="1">
    <source>
        <dbReference type="SAM" id="MobiDB-lite"/>
    </source>
</evidence>
<feature type="region of interest" description="Disordered" evidence="1">
    <location>
        <begin position="92"/>
        <end position="160"/>
    </location>
</feature>
<comment type="caution">
    <text evidence="2">The sequence shown here is derived from an EMBL/GenBank/DDBJ whole genome shotgun (WGS) entry which is preliminary data.</text>
</comment>
<organism evidence="2 3">
    <name type="scientific">Cichlidogyrus casuarinus</name>
    <dbReference type="NCBI Taxonomy" id="1844966"/>
    <lineage>
        <taxon>Eukaryota</taxon>
        <taxon>Metazoa</taxon>
        <taxon>Spiralia</taxon>
        <taxon>Lophotrochozoa</taxon>
        <taxon>Platyhelminthes</taxon>
        <taxon>Monogenea</taxon>
        <taxon>Monopisthocotylea</taxon>
        <taxon>Dactylogyridea</taxon>
        <taxon>Ancyrocephalidae</taxon>
        <taxon>Cichlidogyrus</taxon>
    </lineage>
</organism>
<feature type="compositionally biased region" description="Polar residues" evidence="1">
    <location>
        <begin position="118"/>
        <end position="135"/>
    </location>
</feature>
<accession>A0ABD2QLI0</accession>
<reference evidence="2 3" key="1">
    <citation type="submission" date="2024-11" db="EMBL/GenBank/DDBJ databases">
        <title>Adaptive evolution of stress response genes in parasites aligns with host niche diversity.</title>
        <authorList>
            <person name="Hahn C."/>
            <person name="Resl P."/>
        </authorList>
    </citation>
    <scope>NUCLEOTIDE SEQUENCE [LARGE SCALE GENOMIC DNA]</scope>
    <source>
        <strain evidence="2">EGGRZ-B1_66</strain>
        <tissue evidence="2">Body</tissue>
    </source>
</reference>
<dbReference type="AlphaFoldDB" id="A0ABD2QLI0"/>
<evidence type="ECO:0000313" key="2">
    <source>
        <dbReference type="EMBL" id="KAL3320388.1"/>
    </source>
</evidence>
<protein>
    <submittedName>
        <fullName evidence="2">Uncharacterized protein</fullName>
    </submittedName>
</protein>
<feature type="compositionally biased region" description="Low complexity" evidence="1">
    <location>
        <begin position="49"/>
        <end position="63"/>
    </location>
</feature>
<proteinExistence type="predicted"/>
<evidence type="ECO:0000313" key="3">
    <source>
        <dbReference type="Proteomes" id="UP001626550"/>
    </source>
</evidence>